<evidence type="ECO:0000256" key="3">
    <source>
        <dbReference type="ARBA" id="ARBA00022692"/>
    </source>
</evidence>
<dbReference type="InterPro" id="IPR050833">
    <property type="entry name" value="Poly_Biosynth_Transport"/>
</dbReference>
<evidence type="ECO:0000256" key="2">
    <source>
        <dbReference type="ARBA" id="ARBA00022475"/>
    </source>
</evidence>
<keyword evidence="5 6" id="KW-0472">Membrane</keyword>
<accession>A0A9D1JEQ2</accession>
<keyword evidence="2" id="KW-1003">Cell membrane</keyword>
<evidence type="ECO:0000313" key="7">
    <source>
        <dbReference type="EMBL" id="HIR91915.1"/>
    </source>
</evidence>
<evidence type="ECO:0000313" key="8">
    <source>
        <dbReference type="Proteomes" id="UP000886841"/>
    </source>
</evidence>
<evidence type="ECO:0000256" key="4">
    <source>
        <dbReference type="ARBA" id="ARBA00022989"/>
    </source>
</evidence>
<dbReference type="AlphaFoldDB" id="A0A9D1JEQ2"/>
<dbReference type="EMBL" id="DVHU01000008">
    <property type="protein sequence ID" value="HIR91915.1"/>
    <property type="molecule type" value="Genomic_DNA"/>
</dbReference>
<evidence type="ECO:0000256" key="6">
    <source>
        <dbReference type="SAM" id="Phobius"/>
    </source>
</evidence>
<dbReference type="PANTHER" id="PTHR30250:SF11">
    <property type="entry name" value="O-ANTIGEN TRANSPORTER-RELATED"/>
    <property type="match status" value="1"/>
</dbReference>
<reference evidence="7" key="2">
    <citation type="journal article" date="2021" name="PeerJ">
        <title>Extensive microbial diversity within the chicken gut microbiome revealed by metagenomics and culture.</title>
        <authorList>
            <person name="Gilroy R."/>
            <person name="Ravi A."/>
            <person name="Getino M."/>
            <person name="Pursley I."/>
            <person name="Horton D.L."/>
            <person name="Alikhan N.F."/>
            <person name="Baker D."/>
            <person name="Gharbi K."/>
            <person name="Hall N."/>
            <person name="Watson M."/>
            <person name="Adriaenssens E.M."/>
            <person name="Foster-Nyarko E."/>
            <person name="Jarju S."/>
            <person name="Secka A."/>
            <person name="Antonio M."/>
            <person name="Oren A."/>
            <person name="Chaudhuri R.R."/>
            <person name="La Ragione R."/>
            <person name="Hildebrand F."/>
            <person name="Pallen M.J."/>
        </authorList>
    </citation>
    <scope>NUCLEOTIDE SEQUENCE</scope>
    <source>
        <strain evidence="7">ChiSxjej1B13-7041</strain>
    </source>
</reference>
<keyword evidence="4 6" id="KW-1133">Transmembrane helix</keyword>
<feature type="transmembrane region" description="Helical" evidence="6">
    <location>
        <begin position="141"/>
        <end position="161"/>
    </location>
</feature>
<feature type="non-terminal residue" evidence="7">
    <location>
        <position position="303"/>
    </location>
</feature>
<comment type="subcellular location">
    <subcellularLocation>
        <location evidence="1">Cell membrane</location>
        <topology evidence="1">Multi-pass membrane protein</topology>
    </subcellularLocation>
</comment>
<feature type="transmembrane region" description="Helical" evidence="6">
    <location>
        <begin position="13"/>
        <end position="34"/>
    </location>
</feature>
<protein>
    <submittedName>
        <fullName evidence="7">Lipopolysaccharide biosynthesis protein</fullName>
    </submittedName>
</protein>
<feature type="transmembrane region" description="Helical" evidence="6">
    <location>
        <begin position="167"/>
        <end position="187"/>
    </location>
</feature>
<name>A0A9D1JEQ2_9FIRM</name>
<evidence type="ECO:0000256" key="1">
    <source>
        <dbReference type="ARBA" id="ARBA00004651"/>
    </source>
</evidence>
<keyword evidence="3 6" id="KW-0812">Transmembrane</keyword>
<feature type="transmembrane region" description="Helical" evidence="6">
    <location>
        <begin position="208"/>
        <end position="226"/>
    </location>
</feature>
<feature type="transmembrane region" description="Helical" evidence="6">
    <location>
        <begin position="78"/>
        <end position="99"/>
    </location>
</feature>
<feature type="transmembrane region" description="Helical" evidence="6">
    <location>
        <begin position="246"/>
        <end position="273"/>
    </location>
</feature>
<sequence length="303" mass="34598">MESSGNNQWKKDYFWNTMGSGMSAAFSVFILLIVTRLMGEYIGGIFAFSYAVAQQLQTVGQYEIRGYQSTDIREFFKFGTYLATRILTCLLMFICAVVYGLWHEATLEEAAILILVCTIKIFDAFEDVFHGMLQQHNQLYIAGRALFFRLMTTLLSFVISLYITRNLILTCCITIVCSTVALILLNIPQSRRLVSLRPAFQWNKIRGLLATCFPLFLGSFILLYLYNIPKYRMEDYLSKEFQTYYAILFMPASVVNLFSGFAFKPLLTTLAVNWTEKRIKQFVEILLKGLGIVVLLTAVISVG</sequence>
<dbReference type="Proteomes" id="UP000886841">
    <property type="component" value="Unassembled WGS sequence"/>
</dbReference>
<gene>
    <name evidence="7" type="ORF">IAB98_00655</name>
</gene>
<reference evidence="7" key="1">
    <citation type="submission" date="2020-10" db="EMBL/GenBank/DDBJ databases">
        <authorList>
            <person name="Gilroy R."/>
        </authorList>
    </citation>
    <scope>NUCLEOTIDE SEQUENCE</scope>
    <source>
        <strain evidence="7">ChiSxjej1B13-7041</strain>
    </source>
</reference>
<feature type="transmembrane region" description="Helical" evidence="6">
    <location>
        <begin position="285"/>
        <end position="302"/>
    </location>
</feature>
<dbReference type="PANTHER" id="PTHR30250">
    <property type="entry name" value="PST FAMILY PREDICTED COLANIC ACID TRANSPORTER"/>
    <property type="match status" value="1"/>
</dbReference>
<dbReference type="GO" id="GO:0005886">
    <property type="term" value="C:plasma membrane"/>
    <property type="evidence" value="ECO:0007669"/>
    <property type="project" value="UniProtKB-SubCell"/>
</dbReference>
<comment type="caution">
    <text evidence="7">The sequence shown here is derived from an EMBL/GenBank/DDBJ whole genome shotgun (WGS) entry which is preliminary data.</text>
</comment>
<proteinExistence type="predicted"/>
<evidence type="ECO:0000256" key="5">
    <source>
        <dbReference type="ARBA" id="ARBA00023136"/>
    </source>
</evidence>
<organism evidence="7 8">
    <name type="scientific">Candidatus Egerieimonas intestinavium</name>
    <dbReference type="NCBI Taxonomy" id="2840777"/>
    <lineage>
        <taxon>Bacteria</taxon>
        <taxon>Bacillati</taxon>
        <taxon>Bacillota</taxon>
        <taxon>Clostridia</taxon>
        <taxon>Lachnospirales</taxon>
        <taxon>Lachnospiraceae</taxon>
        <taxon>Lachnospiraceae incertae sedis</taxon>
        <taxon>Candidatus Egerieimonas</taxon>
    </lineage>
</organism>